<dbReference type="InterPro" id="IPR017926">
    <property type="entry name" value="GATASE"/>
</dbReference>
<proteinExistence type="predicted"/>
<comment type="caution">
    <text evidence="2">The sequence shown here is derived from an EMBL/GenBank/DDBJ whole genome shotgun (WGS) entry which is preliminary data.</text>
</comment>
<dbReference type="RefSeq" id="WP_204605986.1">
    <property type="nucleotide sequence ID" value="NZ_JBHSED010000025.1"/>
</dbReference>
<dbReference type="PROSITE" id="PS51273">
    <property type="entry name" value="GATASE_TYPE_1"/>
    <property type="match status" value="1"/>
</dbReference>
<evidence type="ECO:0000259" key="1">
    <source>
        <dbReference type="Pfam" id="PF00117"/>
    </source>
</evidence>
<keyword evidence="3" id="KW-1185">Reference proteome</keyword>
<evidence type="ECO:0000313" key="2">
    <source>
        <dbReference type="EMBL" id="MFC4304511.1"/>
    </source>
</evidence>
<dbReference type="PANTHER" id="PTHR42695:SF5">
    <property type="entry name" value="GLUTAMINE AMIDOTRANSFERASE YLR126C-RELATED"/>
    <property type="match status" value="1"/>
</dbReference>
<accession>A0ABV8SAE8</accession>
<dbReference type="SUPFAM" id="SSF52317">
    <property type="entry name" value="Class I glutamine amidotransferase-like"/>
    <property type="match status" value="1"/>
</dbReference>
<name>A0ABV8SAE8_9BACL</name>
<dbReference type="Gene3D" id="3.40.50.880">
    <property type="match status" value="1"/>
</dbReference>
<dbReference type="CDD" id="cd01741">
    <property type="entry name" value="GATase1_1"/>
    <property type="match status" value="1"/>
</dbReference>
<keyword evidence="2" id="KW-0315">Glutamine amidotransferase</keyword>
<dbReference type="EMBL" id="JBHSED010000025">
    <property type="protein sequence ID" value="MFC4304511.1"/>
    <property type="molecule type" value="Genomic_DNA"/>
</dbReference>
<dbReference type="InterPro" id="IPR029062">
    <property type="entry name" value="Class_I_gatase-like"/>
</dbReference>
<dbReference type="PANTHER" id="PTHR42695">
    <property type="entry name" value="GLUTAMINE AMIDOTRANSFERASE YLR126C-RELATED"/>
    <property type="match status" value="1"/>
</dbReference>
<reference evidence="3" key="1">
    <citation type="journal article" date="2019" name="Int. J. Syst. Evol. Microbiol.">
        <title>The Global Catalogue of Microorganisms (GCM) 10K type strain sequencing project: providing services to taxonomists for standard genome sequencing and annotation.</title>
        <authorList>
            <consortium name="The Broad Institute Genomics Platform"/>
            <consortium name="The Broad Institute Genome Sequencing Center for Infectious Disease"/>
            <person name="Wu L."/>
            <person name="Ma J."/>
        </authorList>
    </citation>
    <scope>NUCLEOTIDE SEQUENCE [LARGE SCALE GENOMIC DNA]</scope>
    <source>
        <strain evidence="3">CGMCC 4.1641</strain>
    </source>
</reference>
<protein>
    <submittedName>
        <fullName evidence="2">Type 1 glutamine amidotransferase</fullName>
    </submittedName>
</protein>
<gene>
    <name evidence="2" type="ORF">ACFO1S_13870</name>
</gene>
<dbReference type="InterPro" id="IPR044992">
    <property type="entry name" value="ChyE-like"/>
</dbReference>
<dbReference type="Proteomes" id="UP001595755">
    <property type="component" value="Unassembled WGS sequence"/>
</dbReference>
<dbReference type="Pfam" id="PF00117">
    <property type="entry name" value="GATase"/>
    <property type="match status" value="1"/>
</dbReference>
<feature type="domain" description="Glutamine amidotransferase" evidence="1">
    <location>
        <begin position="44"/>
        <end position="180"/>
    </location>
</feature>
<evidence type="ECO:0000313" key="3">
    <source>
        <dbReference type="Proteomes" id="UP001595755"/>
    </source>
</evidence>
<sequence length="233" mass="25907">MRIQCLQHVQFETPGAIEKWASDNGHVCSTVRLFAGQELPSVEAWDWLVILGGPMSVHDESEHPWLIEEKRYIREALDIGKTVIGICLGAQLIADVSGARVYPNEQKEIGWFPVQWTPIGQTLLPFGSFPAAPVVFHWHGETFELPEGAALLASSEACRNQAFVLNGTVFGFQFHLEMMENNVRAIVSNCGQEIIEAPYIQQADEMLGASETMAESNALLVRFLDGLVRMNHS</sequence>
<organism evidence="2 3">
    <name type="scientific">Cohnella boryungensis</name>
    <dbReference type="NCBI Taxonomy" id="768479"/>
    <lineage>
        <taxon>Bacteria</taxon>
        <taxon>Bacillati</taxon>
        <taxon>Bacillota</taxon>
        <taxon>Bacilli</taxon>
        <taxon>Bacillales</taxon>
        <taxon>Paenibacillaceae</taxon>
        <taxon>Cohnella</taxon>
    </lineage>
</organism>